<protein>
    <submittedName>
        <fullName evidence="1">Uncharacterized protein</fullName>
    </submittedName>
</protein>
<reference evidence="2" key="1">
    <citation type="submission" date="2016-11" db="EMBL/GenBank/DDBJ databases">
        <authorList>
            <person name="Varghese N."/>
            <person name="Submissions S."/>
        </authorList>
    </citation>
    <scope>NUCLEOTIDE SEQUENCE [LARGE SCALE GENOMIC DNA]</scope>
    <source>
        <strain evidence="2">DSM 24786</strain>
    </source>
</reference>
<dbReference type="STRING" id="76595.SAMN05660313_02737"/>
<evidence type="ECO:0000313" key="2">
    <source>
        <dbReference type="Proteomes" id="UP000183257"/>
    </source>
</evidence>
<gene>
    <name evidence="1" type="ORF">SAMN05660313_02737</name>
</gene>
<keyword evidence="2" id="KW-1185">Reference proteome</keyword>
<organism evidence="1 2">
    <name type="scientific">Cellulophaga fucicola</name>
    <dbReference type="NCBI Taxonomy" id="76595"/>
    <lineage>
        <taxon>Bacteria</taxon>
        <taxon>Pseudomonadati</taxon>
        <taxon>Bacteroidota</taxon>
        <taxon>Flavobacteriia</taxon>
        <taxon>Flavobacteriales</taxon>
        <taxon>Flavobacteriaceae</taxon>
        <taxon>Cellulophaga</taxon>
    </lineage>
</organism>
<name>A0A1K1QL34_9FLAO</name>
<sequence length="64" mass="7486">MKQIFLLFFCLSIFPYKLDKKDAGTSELSNRIEINKHTPQQHCNANIKASPDLLYTPKLKYKLE</sequence>
<dbReference type="EMBL" id="FPIY01000004">
    <property type="protein sequence ID" value="SFW60396.1"/>
    <property type="molecule type" value="Genomic_DNA"/>
</dbReference>
<evidence type="ECO:0000313" key="1">
    <source>
        <dbReference type="EMBL" id="SFW60396.1"/>
    </source>
</evidence>
<accession>A0A1K1QL34</accession>
<proteinExistence type="predicted"/>
<dbReference type="RefSeq" id="WP_139254325.1">
    <property type="nucleotide sequence ID" value="NZ_FPIY01000004.1"/>
</dbReference>
<dbReference type="Proteomes" id="UP000183257">
    <property type="component" value="Unassembled WGS sequence"/>
</dbReference>
<dbReference type="AlphaFoldDB" id="A0A1K1QL34"/>